<dbReference type="Proteomes" id="UP000308197">
    <property type="component" value="Unassembled WGS sequence"/>
</dbReference>
<reference evidence="9 10" key="1">
    <citation type="journal article" date="2019" name="Nat. Ecol. Evol.">
        <title>Megaphylogeny resolves global patterns of mushroom evolution.</title>
        <authorList>
            <person name="Varga T."/>
            <person name="Krizsan K."/>
            <person name="Foldi C."/>
            <person name="Dima B."/>
            <person name="Sanchez-Garcia M."/>
            <person name="Sanchez-Ramirez S."/>
            <person name="Szollosi G.J."/>
            <person name="Szarkandi J.G."/>
            <person name="Papp V."/>
            <person name="Albert L."/>
            <person name="Andreopoulos W."/>
            <person name="Angelini C."/>
            <person name="Antonin V."/>
            <person name="Barry K.W."/>
            <person name="Bougher N.L."/>
            <person name="Buchanan P."/>
            <person name="Buyck B."/>
            <person name="Bense V."/>
            <person name="Catcheside P."/>
            <person name="Chovatia M."/>
            <person name="Cooper J."/>
            <person name="Damon W."/>
            <person name="Desjardin D."/>
            <person name="Finy P."/>
            <person name="Geml J."/>
            <person name="Haridas S."/>
            <person name="Hughes K."/>
            <person name="Justo A."/>
            <person name="Karasinski D."/>
            <person name="Kautmanova I."/>
            <person name="Kiss B."/>
            <person name="Kocsube S."/>
            <person name="Kotiranta H."/>
            <person name="LaButti K.M."/>
            <person name="Lechner B.E."/>
            <person name="Liimatainen K."/>
            <person name="Lipzen A."/>
            <person name="Lukacs Z."/>
            <person name="Mihaltcheva S."/>
            <person name="Morgado L.N."/>
            <person name="Niskanen T."/>
            <person name="Noordeloos M.E."/>
            <person name="Ohm R.A."/>
            <person name="Ortiz-Santana B."/>
            <person name="Ovrebo C."/>
            <person name="Racz N."/>
            <person name="Riley R."/>
            <person name="Savchenko A."/>
            <person name="Shiryaev A."/>
            <person name="Soop K."/>
            <person name="Spirin V."/>
            <person name="Szebenyi C."/>
            <person name="Tomsovsky M."/>
            <person name="Tulloss R.E."/>
            <person name="Uehling J."/>
            <person name="Grigoriev I.V."/>
            <person name="Vagvolgyi C."/>
            <person name="Papp T."/>
            <person name="Martin F.M."/>
            <person name="Miettinen O."/>
            <person name="Hibbett D.S."/>
            <person name="Nagy L.G."/>
        </authorList>
    </citation>
    <scope>NUCLEOTIDE SEQUENCE [LARGE SCALE GENOMIC DNA]</scope>
    <source>
        <strain evidence="9 10">HHB13444</strain>
    </source>
</reference>
<dbReference type="GO" id="GO:0043137">
    <property type="term" value="P:DNA replication, removal of RNA primer"/>
    <property type="evidence" value="ECO:0007669"/>
    <property type="project" value="TreeGrafter"/>
</dbReference>
<dbReference type="InParanoid" id="A0A5C3P777"/>
<evidence type="ECO:0000256" key="2">
    <source>
        <dbReference type="ARBA" id="ARBA00005300"/>
    </source>
</evidence>
<dbReference type="GO" id="GO:0046872">
    <property type="term" value="F:metal ion binding"/>
    <property type="evidence" value="ECO:0007669"/>
    <property type="project" value="UniProtKB-KW"/>
</dbReference>
<evidence type="ECO:0000256" key="4">
    <source>
        <dbReference type="ARBA" id="ARBA00022722"/>
    </source>
</evidence>
<evidence type="ECO:0000256" key="3">
    <source>
        <dbReference type="ARBA" id="ARBA00012180"/>
    </source>
</evidence>
<dbReference type="EMBL" id="ML211316">
    <property type="protein sequence ID" value="TFK84438.1"/>
    <property type="molecule type" value="Genomic_DNA"/>
</dbReference>
<evidence type="ECO:0000256" key="5">
    <source>
        <dbReference type="ARBA" id="ARBA00022723"/>
    </source>
</evidence>
<comment type="catalytic activity">
    <reaction evidence="1">
        <text>Endonucleolytic cleavage to 5'-phosphomonoester.</text>
        <dbReference type="EC" id="3.1.26.4"/>
    </reaction>
</comment>
<evidence type="ECO:0000256" key="1">
    <source>
        <dbReference type="ARBA" id="ARBA00000077"/>
    </source>
</evidence>
<keyword evidence="7" id="KW-0378">Hydrolase</keyword>
<feature type="domain" description="RNase H type-1" evidence="8">
    <location>
        <begin position="4"/>
        <end position="147"/>
    </location>
</feature>
<comment type="similarity">
    <text evidence="2">Belongs to the RNase H family.</text>
</comment>
<sequence>MSEDGSTLTIATDGSCIHNGERNAQAGAGIFVTNAHVLNQSIRVPGTIDQTNQTGEIAATLLASTVTPPCSRVTQVTDSRTTMESLTSRRQRHEDTGYILQRNARLTKATIAKLRMRRGHTLFKWVKGHAGHEGNEAADKLAAEGATKQDVDRLDLTIPTLYRVTGAKLQAMTQKLAYNAIRKIKDSQCEPRPRAVANIDRITSGIQAAYNTQIHEATIWLSLRTKHVSRSASQFMWMAIHDGYMIGTHWLRPKMPADLQQRAYCAICGECETMSHIILECKAKGQELIWKLLKEVWSHTGENWVEPNWGTSFGAACASIRNPKGARKAAVENLWCILSSETTHLIWKLRCERVIQNEGTEFAEAEIINRFYAMLDSRLTLDRRTAARARGLGRKALKPYDVERIWQPIIEGSDELPPNWVVDYGVLVGIKRGR</sequence>
<dbReference type="InterPro" id="IPR050092">
    <property type="entry name" value="RNase_H"/>
</dbReference>
<dbReference type="PANTHER" id="PTHR10642:SF26">
    <property type="entry name" value="RIBONUCLEASE H1"/>
    <property type="match status" value="1"/>
</dbReference>
<dbReference type="InterPro" id="IPR002156">
    <property type="entry name" value="RNaseH_domain"/>
</dbReference>
<evidence type="ECO:0000259" key="8">
    <source>
        <dbReference type="PROSITE" id="PS50879"/>
    </source>
</evidence>
<evidence type="ECO:0000256" key="7">
    <source>
        <dbReference type="ARBA" id="ARBA00022801"/>
    </source>
</evidence>
<dbReference type="GO" id="GO:0003676">
    <property type="term" value="F:nucleic acid binding"/>
    <property type="evidence" value="ECO:0007669"/>
    <property type="project" value="InterPro"/>
</dbReference>
<dbReference type="STRING" id="1314778.A0A5C3P777"/>
<dbReference type="AlphaFoldDB" id="A0A5C3P777"/>
<organism evidence="9 10">
    <name type="scientific">Polyporus arcularius HHB13444</name>
    <dbReference type="NCBI Taxonomy" id="1314778"/>
    <lineage>
        <taxon>Eukaryota</taxon>
        <taxon>Fungi</taxon>
        <taxon>Dikarya</taxon>
        <taxon>Basidiomycota</taxon>
        <taxon>Agaricomycotina</taxon>
        <taxon>Agaricomycetes</taxon>
        <taxon>Polyporales</taxon>
        <taxon>Polyporaceae</taxon>
        <taxon>Polyporus</taxon>
    </lineage>
</organism>
<gene>
    <name evidence="9" type="ORF">K466DRAFT_624880</name>
</gene>
<dbReference type="PROSITE" id="PS50879">
    <property type="entry name" value="RNASE_H_1"/>
    <property type="match status" value="1"/>
</dbReference>
<evidence type="ECO:0000313" key="10">
    <source>
        <dbReference type="Proteomes" id="UP000308197"/>
    </source>
</evidence>
<dbReference type="InterPro" id="IPR036397">
    <property type="entry name" value="RNaseH_sf"/>
</dbReference>
<dbReference type="InterPro" id="IPR012337">
    <property type="entry name" value="RNaseH-like_sf"/>
</dbReference>
<protein>
    <recommendedName>
        <fullName evidence="3">ribonuclease H</fullName>
        <ecNumber evidence="3">3.1.26.4</ecNumber>
    </recommendedName>
</protein>
<accession>A0A5C3P777</accession>
<dbReference type="SUPFAM" id="SSF53098">
    <property type="entry name" value="Ribonuclease H-like"/>
    <property type="match status" value="1"/>
</dbReference>
<keyword evidence="5" id="KW-0479">Metal-binding</keyword>
<dbReference type="Pfam" id="PF00075">
    <property type="entry name" value="RNase_H"/>
    <property type="match status" value="1"/>
</dbReference>
<dbReference type="Gene3D" id="3.30.420.10">
    <property type="entry name" value="Ribonuclease H-like superfamily/Ribonuclease H"/>
    <property type="match status" value="1"/>
</dbReference>
<keyword evidence="10" id="KW-1185">Reference proteome</keyword>
<dbReference type="PANTHER" id="PTHR10642">
    <property type="entry name" value="RIBONUCLEASE H1"/>
    <property type="match status" value="1"/>
</dbReference>
<dbReference type="GO" id="GO:0004523">
    <property type="term" value="F:RNA-DNA hybrid ribonuclease activity"/>
    <property type="evidence" value="ECO:0007669"/>
    <property type="project" value="UniProtKB-EC"/>
</dbReference>
<evidence type="ECO:0000256" key="6">
    <source>
        <dbReference type="ARBA" id="ARBA00022759"/>
    </source>
</evidence>
<keyword evidence="6" id="KW-0255">Endonuclease</keyword>
<proteinExistence type="inferred from homology"/>
<dbReference type="CDD" id="cd09280">
    <property type="entry name" value="RNase_HI_eukaryote_like"/>
    <property type="match status" value="1"/>
</dbReference>
<keyword evidence="4" id="KW-0540">Nuclease</keyword>
<dbReference type="EC" id="3.1.26.4" evidence="3"/>
<name>A0A5C3P777_9APHY</name>
<evidence type="ECO:0000313" key="9">
    <source>
        <dbReference type="EMBL" id="TFK84438.1"/>
    </source>
</evidence>